<dbReference type="GO" id="GO:0003700">
    <property type="term" value="F:DNA-binding transcription factor activity"/>
    <property type="evidence" value="ECO:0007669"/>
    <property type="project" value="InterPro"/>
</dbReference>
<feature type="domain" description="SIS" evidence="5">
    <location>
        <begin position="129"/>
        <end position="269"/>
    </location>
</feature>
<gene>
    <name evidence="6" type="ORF">SAMN04488242_2609</name>
</gene>
<sequence>MSSGNAPNITARLRGRLDQLTGAQRRIAEAILEAPAERSNLPIAQLADIAQASQSSVIRFCKSLGLPGYPELKLALAADKAVRNRPEEPQGDIAAGDDLRSVVRKITALDAQAVRDTSDLLDIEILEQVIDALAAASRTDVYGVGASAIVGADFAQKMTRIGRVAVNYGDAHLGLTSAALLKRGDVALAISHSGSTADTLDMVRTAHDAGATTIAVTNNAGSPLAAEADLTLLTAARESVFRSGATASRLAQLVVIDCIFVGLAQRTFAASQQALEVTLRAVRDRPGHPQGRGST</sequence>
<dbReference type="EMBL" id="FNGP01000005">
    <property type="protein sequence ID" value="SDL73149.1"/>
    <property type="molecule type" value="Genomic_DNA"/>
</dbReference>
<proteinExistence type="predicted"/>
<dbReference type="PROSITE" id="PS51071">
    <property type="entry name" value="HTH_RPIR"/>
    <property type="match status" value="1"/>
</dbReference>
<keyword evidence="2" id="KW-0238">DNA-binding</keyword>
<dbReference type="InterPro" id="IPR036388">
    <property type="entry name" value="WH-like_DNA-bd_sf"/>
</dbReference>
<dbReference type="AlphaFoldDB" id="A0A1G9MG03"/>
<dbReference type="STRING" id="686624.SAMN04488242_2609"/>
<keyword evidence="7" id="KW-1185">Reference proteome</keyword>
<evidence type="ECO:0000259" key="4">
    <source>
        <dbReference type="PROSITE" id="PS51071"/>
    </source>
</evidence>
<dbReference type="Pfam" id="PF01418">
    <property type="entry name" value="HTH_6"/>
    <property type="match status" value="1"/>
</dbReference>
<dbReference type="PANTHER" id="PTHR30514:SF1">
    <property type="entry name" value="HTH-TYPE TRANSCRIPTIONAL REGULATOR HEXR-RELATED"/>
    <property type="match status" value="1"/>
</dbReference>
<dbReference type="InterPro" id="IPR047640">
    <property type="entry name" value="RpiR-like"/>
</dbReference>
<feature type="domain" description="HTH rpiR-type" evidence="4">
    <location>
        <begin position="7"/>
        <end position="83"/>
    </location>
</feature>
<evidence type="ECO:0000256" key="3">
    <source>
        <dbReference type="ARBA" id="ARBA00023163"/>
    </source>
</evidence>
<evidence type="ECO:0000256" key="2">
    <source>
        <dbReference type="ARBA" id="ARBA00023125"/>
    </source>
</evidence>
<name>A0A1G9MG03_9ACTN</name>
<evidence type="ECO:0000259" key="5">
    <source>
        <dbReference type="PROSITE" id="PS51464"/>
    </source>
</evidence>
<evidence type="ECO:0000313" key="6">
    <source>
        <dbReference type="EMBL" id="SDL73149.1"/>
    </source>
</evidence>
<protein>
    <submittedName>
        <fullName evidence="6">Transcriptional regulator, RpiR family</fullName>
    </submittedName>
</protein>
<evidence type="ECO:0000256" key="1">
    <source>
        <dbReference type="ARBA" id="ARBA00023015"/>
    </source>
</evidence>
<dbReference type="InterPro" id="IPR046348">
    <property type="entry name" value="SIS_dom_sf"/>
</dbReference>
<evidence type="ECO:0000313" key="7">
    <source>
        <dbReference type="Proteomes" id="UP000199475"/>
    </source>
</evidence>
<dbReference type="Gene3D" id="1.10.10.10">
    <property type="entry name" value="Winged helix-like DNA-binding domain superfamily/Winged helix DNA-binding domain"/>
    <property type="match status" value="1"/>
</dbReference>
<accession>A0A1G9MG03</accession>
<organism evidence="6 7">
    <name type="scientific">Tessaracoccus oleiagri</name>
    <dbReference type="NCBI Taxonomy" id="686624"/>
    <lineage>
        <taxon>Bacteria</taxon>
        <taxon>Bacillati</taxon>
        <taxon>Actinomycetota</taxon>
        <taxon>Actinomycetes</taxon>
        <taxon>Propionibacteriales</taxon>
        <taxon>Propionibacteriaceae</taxon>
        <taxon>Tessaracoccus</taxon>
    </lineage>
</organism>
<dbReference type="GO" id="GO:1901135">
    <property type="term" value="P:carbohydrate derivative metabolic process"/>
    <property type="evidence" value="ECO:0007669"/>
    <property type="project" value="InterPro"/>
</dbReference>
<dbReference type="CDD" id="cd05013">
    <property type="entry name" value="SIS_RpiR"/>
    <property type="match status" value="1"/>
</dbReference>
<dbReference type="Pfam" id="PF01380">
    <property type="entry name" value="SIS"/>
    <property type="match status" value="1"/>
</dbReference>
<keyword evidence="3" id="KW-0804">Transcription</keyword>
<dbReference type="InterPro" id="IPR035472">
    <property type="entry name" value="RpiR-like_SIS"/>
</dbReference>
<dbReference type="PANTHER" id="PTHR30514">
    <property type="entry name" value="GLUCOKINASE"/>
    <property type="match status" value="1"/>
</dbReference>
<dbReference type="GO" id="GO:0003677">
    <property type="term" value="F:DNA binding"/>
    <property type="evidence" value="ECO:0007669"/>
    <property type="project" value="UniProtKB-KW"/>
</dbReference>
<dbReference type="RefSeq" id="WP_218118464.1">
    <property type="nucleotide sequence ID" value="NZ_FNGP01000005.1"/>
</dbReference>
<dbReference type="GO" id="GO:0097367">
    <property type="term" value="F:carbohydrate derivative binding"/>
    <property type="evidence" value="ECO:0007669"/>
    <property type="project" value="InterPro"/>
</dbReference>
<dbReference type="InterPro" id="IPR001347">
    <property type="entry name" value="SIS_dom"/>
</dbReference>
<keyword evidence="1" id="KW-0805">Transcription regulation</keyword>
<dbReference type="SUPFAM" id="SSF53697">
    <property type="entry name" value="SIS domain"/>
    <property type="match status" value="1"/>
</dbReference>
<dbReference type="InterPro" id="IPR000281">
    <property type="entry name" value="HTH_RpiR"/>
</dbReference>
<dbReference type="InterPro" id="IPR009057">
    <property type="entry name" value="Homeodomain-like_sf"/>
</dbReference>
<reference evidence="6 7" key="1">
    <citation type="submission" date="2016-10" db="EMBL/GenBank/DDBJ databases">
        <authorList>
            <person name="de Groot N.N."/>
        </authorList>
    </citation>
    <scope>NUCLEOTIDE SEQUENCE [LARGE SCALE GENOMIC DNA]</scope>
    <source>
        <strain evidence="6 7">CGMCC 1.9159</strain>
    </source>
</reference>
<dbReference type="SUPFAM" id="SSF46689">
    <property type="entry name" value="Homeodomain-like"/>
    <property type="match status" value="1"/>
</dbReference>
<dbReference type="PROSITE" id="PS51464">
    <property type="entry name" value="SIS"/>
    <property type="match status" value="1"/>
</dbReference>
<dbReference type="Gene3D" id="3.40.50.10490">
    <property type="entry name" value="Glucose-6-phosphate isomerase like protein, domain 1"/>
    <property type="match status" value="1"/>
</dbReference>
<dbReference type="Proteomes" id="UP000199475">
    <property type="component" value="Unassembled WGS sequence"/>
</dbReference>